<dbReference type="RefSeq" id="WP_022561549.1">
    <property type="nucleotide sequence ID" value="NC_022543.1"/>
</dbReference>
<evidence type="ECO:0000256" key="4">
    <source>
        <dbReference type="ARBA" id="ARBA00023163"/>
    </source>
</evidence>
<sequence length="294" mass="33488">MPPFKAIYTFIAVARLESMTKAADVLNVSHSAVSQAIKSLENFLNVTLFVRSGRHVHLNEQGKRYFQQVAPAFETVVSATEKLKQNPDDGRLTINMVASLALHWWIPRVEKFQGANQELDVRISNIIGTFDLPAEGVDLAIIHGQEQYWQDYYCHKLLDDELVMVAHPDLAKSSRSAQDLLLEVPAIFVSNDRRKKDWALWCEERGVSLPLKENNLTFNTSVQAIHACRRKLGVLITHKLFIADDLHHELLTQVDVSVTHPENTFFYACHPSRLNSESVKSLRNWLEAEFLETT</sequence>
<dbReference type="GO" id="GO:0043565">
    <property type="term" value="F:sequence-specific DNA binding"/>
    <property type="evidence" value="ECO:0007669"/>
    <property type="project" value="TreeGrafter"/>
</dbReference>
<dbReference type="Proteomes" id="UP000016895">
    <property type="component" value="Chromosome 2"/>
</dbReference>
<evidence type="ECO:0000256" key="2">
    <source>
        <dbReference type="ARBA" id="ARBA00023015"/>
    </source>
</evidence>
<gene>
    <name evidence="6" type="ORF">VIBNI_B1286</name>
</gene>
<dbReference type="FunFam" id="1.10.10.10:FF:000001">
    <property type="entry name" value="LysR family transcriptional regulator"/>
    <property type="match status" value="1"/>
</dbReference>
<organism evidence="6 7">
    <name type="scientific">Vibrio nigripulchritudo</name>
    <dbReference type="NCBI Taxonomy" id="28173"/>
    <lineage>
        <taxon>Bacteria</taxon>
        <taxon>Pseudomonadati</taxon>
        <taxon>Pseudomonadota</taxon>
        <taxon>Gammaproteobacteria</taxon>
        <taxon>Vibrionales</taxon>
        <taxon>Vibrionaceae</taxon>
        <taxon>Vibrio</taxon>
    </lineage>
</organism>
<evidence type="ECO:0000313" key="7">
    <source>
        <dbReference type="Proteomes" id="UP000016895"/>
    </source>
</evidence>
<dbReference type="PRINTS" id="PR00039">
    <property type="entry name" value="HTHLYSR"/>
</dbReference>
<protein>
    <submittedName>
        <fullName evidence="6">Putative Bacterial regulator, LysR family</fullName>
    </submittedName>
</protein>
<dbReference type="AlphaFoldDB" id="U4KDC1"/>
<dbReference type="Gene3D" id="3.40.190.10">
    <property type="entry name" value="Periplasmic binding protein-like II"/>
    <property type="match status" value="2"/>
</dbReference>
<feature type="domain" description="HTH lysR-type" evidence="5">
    <location>
        <begin position="2"/>
        <end position="59"/>
    </location>
</feature>
<name>U4KDC1_9VIBR</name>
<dbReference type="PATRIC" id="fig|1260221.3.peg.4891"/>
<dbReference type="GO" id="GO:0003700">
    <property type="term" value="F:DNA-binding transcription factor activity"/>
    <property type="evidence" value="ECO:0007669"/>
    <property type="project" value="InterPro"/>
</dbReference>
<keyword evidence="3" id="KW-0238">DNA-binding</keyword>
<dbReference type="Gene3D" id="1.10.10.10">
    <property type="entry name" value="Winged helix-like DNA-binding domain superfamily/Winged helix DNA-binding domain"/>
    <property type="match status" value="1"/>
</dbReference>
<dbReference type="OrthoDB" id="5526340at2"/>
<dbReference type="InterPro" id="IPR036390">
    <property type="entry name" value="WH_DNA-bd_sf"/>
</dbReference>
<dbReference type="SUPFAM" id="SSF46785">
    <property type="entry name" value="Winged helix' DNA-binding domain"/>
    <property type="match status" value="1"/>
</dbReference>
<comment type="similarity">
    <text evidence="1">Belongs to the LysR transcriptional regulatory family.</text>
</comment>
<evidence type="ECO:0000313" key="6">
    <source>
        <dbReference type="EMBL" id="CCO61046.1"/>
    </source>
</evidence>
<dbReference type="SUPFAM" id="SSF53850">
    <property type="entry name" value="Periplasmic binding protein-like II"/>
    <property type="match status" value="1"/>
</dbReference>
<dbReference type="InterPro" id="IPR058163">
    <property type="entry name" value="LysR-type_TF_proteobact-type"/>
</dbReference>
<dbReference type="InterPro" id="IPR005119">
    <property type="entry name" value="LysR_subst-bd"/>
</dbReference>
<accession>U4KDC1</accession>
<dbReference type="InterPro" id="IPR036388">
    <property type="entry name" value="WH-like_DNA-bd_sf"/>
</dbReference>
<evidence type="ECO:0000259" key="5">
    <source>
        <dbReference type="PROSITE" id="PS50931"/>
    </source>
</evidence>
<keyword evidence="7" id="KW-1185">Reference proteome</keyword>
<dbReference type="Pfam" id="PF03466">
    <property type="entry name" value="LysR_substrate"/>
    <property type="match status" value="1"/>
</dbReference>
<dbReference type="Pfam" id="PF00126">
    <property type="entry name" value="HTH_1"/>
    <property type="match status" value="1"/>
</dbReference>
<keyword evidence="2" id="KW-0805">Transcription regulation</keyword>
<dbReference type="PROSITE" id="PS50931">
    <property type="entry name" value="HTH_LYSR"/>
    <property type="match status" value="1"/>
</dbReference>
<dbReference type="GO" id="GO:0006351">
    <property type="term" value="P:DNA-templated transcription"/>
    <property type="evidence" value="ECO:0007669"/>
    <property type="project" value="TreeGrafter"/>
</dbReference>
<dbReference type="EMBL" id="FO203527">
    <property type="protein sequence ID" value="CCO61046.1"/>
    <property type="molecule type" value="Genomic_DNA"/>
</dbReference>
<dbReference type="eggNOG" id="COG0583">
    <property type="taxonomic scope" value="Bacteria"/>
</dbReference>
<keyword evidence="4" id="KW-0804">Transcription</keyword>
<evidence type="ECO:0000256" key="3">
    <source>
        <dbReference type="ARBA" id="ARBA00023125"/>
    </source>
</evidence>
<dbReference type="STRING" id="28173.VIBNI_B1286"/>
<reference evidence="6 7" key="1">
    <citation type="journal article" date="2013" name="ISME J.">
        <title>Comparative genomics of pathogenic lineages of Vibrio nigripulchritudo identifies virulence-associated traits.</title>
        <authorList>
            <person name="Goudenege D."/>
            <person name="Labreuche Y."/>
            <person name="Krin E."/>
            <person name="Ansquer D."/>
            <person name="Mangenot S."/>
            <person name="Calteau A."/>
            <person name="Medigue C."/>
            <person name="Mazel D."/>
            <person name="Polz M.F."/>
            <person name="Le Roux F."/>
        </authorList>
    </citation>
    <scope>NUCLEOTIDE SEQUENCE [LARGE SCALE GENOMIC DNA]</scope>
    <source>
        <strain evidence="7">SnF1</strain>
    </source>
</reference>
<dbReference type="KEGG" id="vni:VIBNI_B1286"/>
<dbReference type="InterPro" id="IPR000847">
    <property type="entry name" value="LysR_HTH_N"/>
</dbReference>
<dbReference type="PANTHER" id="PTHR30537:SF26">
    <property type="entry name" value="GLYCINE CLEAVAGE SYSTEM TRANSCRIPTIONAL ACTIVATOR"/>
    <property type="match status" value="1"/>
</dbReference>
<evidence type="ECO:0000256" key="1">
    <source>
        <dbReference type="ARBA" id="ARBA00009437"/>
    </source>
</evidence>
<dbReference type="PANTHER" id="PTHR30537">
    <property type="entry name" value="HTH-TYPE TRANSCRIPTIONAL REGULATOR"/>
    <property type="match status" value="1"/>
</dbReference>
<proteinExistence type="inferred from homology"/>